<keyword evidence="9 11" id="KW-0482">Metalloprotease</keyword>
<accession>A0A0C9T799</accession>
<dbReference type="AlphaFoldDB" id="A0A0C9T799"/>
<name>A0A0C9T799_PAXIN</name>
<evidence type="ECO:0000313" key="13">
    <source>
        <dbReference type="EMBL" id="KIJ11565.1"/>
    </source>
</evidence>
<evidence type="ECO:0000256" key="2">
    <source>
        <dbReference type="ARBA" id="ARBA00004613"/>
    </source>
</evidence>
<dbReference type="GO" id="GO:0004222">
    <property type="term" value="F:metalloendopeptidase activity"/>
    <property type="evidence" value="ECO:0007669"/>
    <property type="project" value="InterPro"/>
</dbReference>
<evidence type="ECO:0000256" key="1">
    <source>
        <dbReference type="ARBA" id="ARBA00001947"/>
    </source>
</evidence>
<dbReference type="Proteomes" id="UP000053647">
    <property type="component" value="Unassembled WGS sequence"/>
</dbReference>
<dbReference type="InterPro" id="IPR050371">
    <property type="entry name" value="Fungal_virulence_M36"/>
</dbReference>
<comment type="cofactor">
    <cofactor evidence="1 11">
        <name>Zn(2+)</name>
        <dbReference type="ChEBI" id="CHEBI:29105"/>
    </cofactor>
</comment>
<proteinExistence type="inferred from homology"/>
<reference evidence="13 14" key="1">
    <citation type="submission" date="2014-06" db="EMBL/GenBank/DDBJ databases">
        <authorList>
            <consortium name="DOE Joint Genome Institute"/>
            <person name="Kuo A."/>
            <person name="Kohler A."/>
            <person name="Nagy L.G."/>
            <person name="Floudas D."/>
            <person name="Copeland A."/>
            <person name="Barry K.W."/>
            <person name="Cichocki N."/>
            <person name="Veneault-Fourrey C."/>
            <person name="LaButti K."/>
            <person name="Lindquist E.A."/>
            <person name="Lipzen A."/>
            <person name="Lundell T."/>
            <person name="Morin E."/>
            <person name="Murat C."/>
            <person name="Sun H."/>
            <person name="Tunlid A."/>
            <person name="Henrissat B."/>
            <person name="Grigoriev I.V."/>
            <person name="Hibbett D.S."/>
            <person name="Martin F."/>
            <person name="Nordberg H.P."/>
            <person name="Cantor M.N."/>
            <person name="Hua S.X."/>
        </authorList>
    </citation>
    <scope>NUCLEOTIDE SEQUENCE [LARGE SCALE GENOMIC DNA]</scope>
    <source>
        <strain evidence="13 14">ATCC 200175</strain>
    </source>
</reference>
<dbReference type="MEROPS" id="M36.001"/>
<dbReference type="PANTHER" id="PTHR33478">
    <property type="entry name" value="EXTRACELLULAR METALLOPROTEINASE MEP"/>
    <property type="match status" value="1"/>
</dbReference>
<sequence>MQLVLDGMKLQPCSPGFFDARDAIIQADEILTGGENVCALWEGFAERGLGVDATVVGSTPWGRGVRQDGSKVPAKCGSTSPAPEPEPSLKPKPTPGNPDKDCRPLLWCWVKNPVEKWVPRLPGGLPWGYY</sequence>
<evidence type="ECO:0000256" key="6">
    <source>
        <dbReference type="ARBA" id="ARBA00022723"/>
    </source>
</evidence>
<gene>
    <name evidence="13" type="ORF">PAXINDRAFT_15563</name>
</gene>
<evidence type="ECO:0000256" key="12">
    <source>
        <dbReference type="SAM" id="MobiDB-lite"/>
    </source>
</evidence>
<evidence type="ECO:0000256" key="10">
    <source>
        <dbReference type="ARBA" id="ARBA00023145"/>
    </source>
</evidence>
<evidence type="ECO:0000256" key="5">
    <source>
        <dbReference type="ARBA" id="ARBA00022670"/>
    </source>
</evidence>
<comment type="subcellular location">
    <subcellularLocation>
        <location evidence="2 11">Secreted</location>
    </subcellularLocation>
</comment>
<keyword evidence="4 11" id="KW-0964">Secreted</keyword>
<keyword evidence="10 11" id="KW-0865">Zymogen</keyword>
<dbReference type="OrthoDB" id="3227768at2759"/>
<dbReference type="InterPro" id="IPR027268">
    <property type="entry name" value="Peptidase_M4/M1_CTD_sf"/>
</dbReference>
<evidence type="ECO:0000256" key="8">
    <source>
        <dbReference type="ARBA" id="ARBA00022833"/>
    </source>
</evidence>
<dbReference type="GO" id="GO:0008270">
    <property type="term" value="F:zinc ion binding"/>
    <property type="evidence" value="ECO:0007669"/>
    <property type="project" value="InterPro"/>
</dbReference>
<dbReference type="HOGENOM" id="CLU_012703_5_1_1"/>
<evidence type="ECO:0000256" key="11">
    <source>
        <dbReference type="RuleBase" id="RU364017"/>
    </source>
</evidence>
<dbReference type="GO" id="GO:0006508">
    <property type="term" value="P:proteolysis"/>
    <property type="evidence" value="ECO:0007669"/>
    <property type="project" value="UniProtKB-KW"/>
</dbReference>
<feature type="compositionally biased region" description="Pro residues" evidence="12">
    <location>
        <begin position="82"/>
        <end position="96"/>
    </location>
</feature>
<dbReference type="InterPro" id="IPR001842">
    <property type="entry name" value="Peptidase_M36"/>
</dbReference>
<comment type="similarity">
    <text evidence="3 11">Belongs to the peptidase M36 family.</text>
</comment>
<dbReference type="EC" id="3.4.24.-" evidence="11"/>
<keyword evidence="7 11" id="KW-0378">Hydrolase</keyword>
<feature type="region of interest" description="Disordered" evidence="12">
    <location>
        <begin position="58"/>
        <end position="99"/>
    </location>
</feature>
<dbReference type="Gene3D" id="1.10.390.10">
    <property type="entry name" value="Neutral Protease Domain 2"/>
    <property type="match status" value="1"/>
</dbReference>
<reference evidence="14" key="2">
    <citation type="submission" date="2015-01" db="EMBL/GenBank/DDBJ databases">
        <title>Evolutionary Origins and Diversification of the Mycorrhizal Mutualists.</title>
        <authorList>
            <consortium name="DOE Joint Genome Institute"/>
            <consortium name="Mycorrhizal Genomics Consortium"/>
            <person name="Kohler A."/>
            <person name="Kuo A."/>
            <person name="Nagy L.G."/>
            <person name="Floudas D."/>
            <person name="Copeland A."/>
            <person name="Barry K.W."/>
            <person name="Cichocki N."/>
            <person name="Veneault-Fourrey C."/>
            <person name="LaButti K."/>
            <person name="Lindquist E.A."/>
            <person name="Lipzen A."/>
            <person name="Lundell T."/>
            <person name="Morin E."/>
            <person name="Murat C."/>
            <person name="Riley R."/>
            <person name="Ohm R."/>
            <person name="Sun H."/>
            <person name="Tunlid A."/>
            <person name="Henrissat B."/>
            <person name="Grigoriev I.V."/>
            <person name="Hibbett D.S."/>
            <person name="Martin F."/>
        </authorList>
    </citation>
    <scope>NUCLEOTIDE SEQUENCE [LARGE SCALE GENOMIC DNA]</scope>
    <source>
        <strain evidence="14">ATCC 200175</strain>
    </source>
</reference>
<evidence type="ECO:0000256" key="7">
    <source>
        <dbReference type="ARBA" id="ARBA00022801"/>
    </source>
</evidence>
<dbReference type="Pfam" id="PF02128">
    <property type="entry name" value="Peptidase_M36"/>
    <property type="match status" value="1"/>
</dbReference>
<organism evidence="13 14">
    <name type="scientific">Paxillus involutus ATCC 200175</name>
    <dbReference type="NCBI Taxonomy" id="664439"/>
    <lineage>
        <taxon>Eukaryota</taxon>
        <taxon>Fungi</taxon>
        <taxon>Dikarya</taxon>
        <taxon>Basidiomycota</taxon>
        <taxon>Agaricomycotina</taxon>
        <taxon>Agaricomycetes</taxon>
        <taxon>Agaricomycetidae</taxon>
        <taxon>Boletales</taxon>
        <taxon>Paxilineae</taxon>
        <taxon>Paxillaceae</taxon>
        <taxon>Paxillus</taxon>
    </lineage>
</organism>
<keyword evidence="14" id="KW-1185">Reference proteome</keyword>
<evidence type="ECO:0000256" key="4">
    <source>
        <dbReference type="ARBA" id="ARBA00022525"/>
    </source>
</evidence>
<dbReference type="GO" id="GO:0005615">
    <property type="term" value="C:extracellular space"/>
    <property type="evidence" value="ECO:0007669"/>
    <property type="project" value="InterPro"/>
</dbReference>
<dbReference type="PANTHER" id="PTHR33478:SF1">
    <property type="entry name" value="EXTRACELLULAR METALLOPROTEINASE MEP"/>
    <property type="match status" value="1"/>
</dbReference>
<dbReference type="EMBL" id="KN819377">
    <property type="protein sequence ID" value="KIJ11565.1"/>
    <property type="molecule type" value="Genomic_DNA"/>
</dbReference>
<keyword evidence="8 11" id="KW-0862">Zinc</keyword>
<keyword evidence="5 11" id="KW-0645">Protease</keyword>
<evidence type="ECO:0000313" key="14">
    <source>
        <dbReference type="Proteomes" id="UP000053647"/>
    </source>
</evidence>
<dbReference type="SUPFAM" id="SSF55486">
    <property type="entry name" value="Metalloproteases ('zincins'), catalytic domain"/>
    <property type="match status" value="1"/>
</dbReference>
<protein>
    <recommendedName>
        <fullName evidence="11">Extracellular metalloproteinase</fullName>
        <ecNumber evidence="11">3.4.24.-</ecNumber>
    </recommendedName>
    <alternativeName>
        <fullName evidence="11">Fungalysin</fullName>
    </alternativeName>
</protein>
<evidence type="ECO:0000256" key="9">
    <source>
        <dbReference type="ARBA" id="ARBA00023049"/>
    </source>
</evidence>
<keyword evidence="6 11" id="KW-0479">Metal-binding</keyword>
<evidence type="ECO:0000256" key="3">
    <source>
        <dbReference type="ARBA" id="ARBA00006006"/>
    </source>
</evidence>